<evidence type="ECO:0000313" key="4">
    <source>
        <dbReference type="Proteomes" id="UP000305539"/>
    </source>
</evidence>
<dbReference type="Proteomes" id="UP000305539">
    <property type="component" value="Unassembled WGS sequence"/>
</dbReference>
<sequence length="567" mass="62619">MTAISPRRPADAPRQLSAPQTSLYANLEVSANRHPEKAAILYYGSTVSYRQLRSEVDALAGFLQQHCGVARGDRVVLYMQNSPQFVIAFYAILRADAVVVPVNPMNRAAELQHILEDSGASVAFVGEELMAHIRSLPGGRVNHVISARYADYLRDQTDLPLPEVLTSSAGPWPHAESVDGHTALIAWKDTLLSACVPRGHEAKPEDLAVIPYTSGTTGRPKGCIHTHWSVMHSTVACARWPNLANESVMLCSVPLFHVTGMQNCMNMPIFIGATMAIMTRWDATCAAYLIERHRVSTWVTVPTMLIDLLNLADVDQFDLSSITYLSGGGAAMPQAVAQQIQARWGVPYVEGYGLTETMAATHINPPKQSKQQCMGVPIFNTSSLVVDPETLAPLGEGETGEILVSGPQVFDGYWKSPEATRDAFVVIDGKRYLRTGDLGYVDRDGYFFVVDRLKRMINASGYKVWPAEVEAMLFEHPAVQEACVIATQDARRGESVKAVIVLRNGEHATEEDIVSWARERMASYKVPRVIQFADSLPRTASGKIQWRLLQEEETQSRNAQSERRRLD</sequence>
<comment type="caution">
    <text evidence="3">The sequence shown here is derived from an EMBL/GenBank/DDBJ whole genome shotgun (WGS) entry which is preliminary data.</text>
</comment>
<keyword evidence="3" id="KW-0436">Ligase</keyword>
<feature type="domain" description="AMP-binding enzyme C-terminal" evidence="2">
    <location>
        <begin position="468"/>
        <end position="543"/>
    </location>
</feature>
<dbReference type="PROSITE" id="PS00455">
    <property type="entry name" value="AMP_BINDING"/>
    <property type="match status" value="1"/>
</dbReference>
<dbReference type="GO" id="GO:0016878">
    <property type="term" value="F:acid-thiol ligase activity"/>
    <property type="evidence" value="ECO:0007669"/>
    <property type="project" value="UniProtKB-ARBA"/>
</dbReference>
<dbReference type="InterPro" id="IPR000873">
    <property type="entry name" value="AMP-dep_synth/lig_dom"/>
</dbReference>
<evidence type="ECO:0000259" key="1">
    <source>
        <dbReference type="Pfam" id="PF00501"/>
    </source>
</evidence>
<dbReference type="InterPro" id="IPR020845">
    <property type="entry name" value="AMP-binding_CS"/>
</dbReference>
<dbReference type="SUPFAM" id="SSF56801">
    <property type="entry name" value="Acetyl-CoA synthetase-like"/>
    <property type="match status" value="1"/>
</dbReference>
<dbReference type="InterPro" id="IPR050237">
    <property type="entry name" value="ATP-dep_AMP-bd_enzyme"/>
</dbReference>
<dbReference type="EMBL" id="SWJE01000021">
    <property type="protein sequence ID" value="TKC80250.1"/>
    <property type="molecule type" value="Genomic_DNA"/>
</dbReference>
<dbReference type="Pfam" id="PF00501">
    <property type="entry name" value="AMP-binding"/>
    <property type="match status" value="1"/>
</dbReference>
<dbReference type="RefSeq" id="WP_136898686.1">
    <property type="nucleotide sequence ID" value="NZ_SWJE01000021.1"/>
</dbReference>
<feature type="domain" description="AMP-dependent synthetase/ligase" evidence="1">
    <location>
        <begin position="28"/>
        <end position="414"/>
    </location>
</feature>
<dbReference type="InterPro" id="IPR045851">
    <property type="entry name" value="AMP-bd_C_sf"/>
</dbReference>
<dbReference type="PANTHER" id="PTHR43767:SF1">
    <property type="entry name" value="NONRIBOSOMAL PEPTIDE SYNTHASE PES1 (EUROFUNG)-RELATED"/>
    <property type="match status" value="1"/>
</dbReference>
<dbReference type="PANTHER" id="PTHR43767">
    <property type="entry name" value="LONG-CHAIN-FATTY-ACID--COA LIGASE"/>
    <property type="match status" value="1"/>
</dbReference>
<reference evidence="3 4" key="1">
    <citation type="submission" date="2019-04" db="EMBL/GenBank/DDBJ databases">
        <title>Trinickia sp. 7GSK02, isolated from subtropical forest soil.</title>
        <authorList>
            <person name="Gao Z.-H."/>
            <person name="Qiu L.-H."/>
        </authorList>
    </citation>
    <scope>NUCLEOTIDE SEQUENCE [LARGE SCALE GENOMIC DNA]</scope>
    <source>
        <strain evidence="3 4">7GSK02</strain>
    </source>
</reference>
<name>A0A4V5PGP4_9BURK</name>
<dbReference type="InterPro" id="IPR025110">
    <property type="entry name" value="AMP-bd_C"/>
</dbReference>
<dbReference type="NCBIfam" id="NF006181">
    <property type="entry name" value="PRK08314.1"/>
    <property type="match status" value="1"/>
</dbReference>
<protein>
    <submittedName>
        <fullName evidence="3">Long-chain fatty acid--CoA ligase</fullName>
    </submittedName>
</protein>
<proteinExistence type="predicted"/>
<evidence type="ECO:0000313" key="3">
    <source>
        <dbReference type="EMBL" id="TKC80250.1"/>
    </source>
</evidence>
<dbReference type="Gene3D" id="3.30.300.30">
    <property type="match status" value="1"/>
</dbReference>
<evidence type="ECO:0000259" key="2">
    <source>
        <dbReference type="Pfam" id="PF13193"/>
    </source>
</evidence>
<dbReference type="AlphaFoldDB" id="A0A4V5PGP4"/>
<keyword evidence="4" id="KW-1185">Reference proteome</keyword>
<dbReference type="OrthoDB" id="9766486at2"/>
<dbReference type="Gene3D" id="3.40.50.12780">
    <property type="entry name" value="N-terminal domain of ligase-like"/>
    <property type="match status" value="1"/>
</dbReference>
<dbReference type="Pfam" id="PF13193">
    <property type="entry name" value="AMP-binding_C"/>
    <property type="match status" value="1"/>
</dbReference>
<dbReference type="InterPro" id="IPR042099">
    <property type="entry name" value="ANL_N_sf"/>
</dbReference>
<gene>
    <name evidence="3" type="ORF">FAZ69_29570</name>
</gene>
<accession>A0A4V5PGP4</accession>
<organism evidence="3 4">
    <name type="scientific">Trinickia terrae</name>
    <dbReference type="NCBI Taxonomy" id="2571161"/>
    <lineage>
        <taxon>Bacteria</taxon>
        <taxon>Pseudomonadati</taxon>
        <taxon>Pseudomonadota</taxon>
        <taxon>Betaproteobacteria</taxon>
        <taxon>Burkholderiales</taxon>
        <taxon>Burkholderiaceae</taxon>
        <taxon>Trinickia</taxon>
    </lineage>
</organism>